<gene>
    <name evidence="2" type="ORF">MBELCI_2450</name>
</gene>
<name>U3ANT9_9RHOB</name>
<dbReference type="InterPro" id="IPR037523">
    <property type="entry name" value="VOC_core"/>
</dbReference>
<protein>
    <recommendedName>
        <fullName evidence="1">VOC domain-containing protein</fullName>
    </recommendedName>
</protein>
<evidence type="ECO:0000313" key="3">
    <source>
        <dbReference type="Proteomes" id="UP000016566"/>
    </source>
</evidence>
<dbReference type="Gene3D" id="3.10.180.10">
    <property type="entry name" value="2,3-Dihydroxybiphenyl 1,2-Dioxygenase, domain 1"/>
    <property type="match status" value="1"/>
</dbReference>
<feature type="domain" description="VOC" evidence="1">
    <location>
        <begin position="4"/>
        <end position="118"/>
    </location>
</feature>
<dbReference type="STRING" id="1337093.MBELCI_2450"/>
<accession>U3ANT9</accession>
<dbReference type="EMBL" id="BATB01000036">
    <property type="protein sequence ID" value="GAD56398.1"/>
    <property type="molecule type" value="Genomic_DNA"/>
</dbReference>
<dbReference type="Proteomes" id="UP000016566">
    <property type="component" value="Unassembled WGS sequence"/>
</dbReference>
<dbReference type="OrthoDB" id="9813630at2"/>
<evidence type="ECO:0000259" key="1">
    <source>
        <dbReference type="PROSITE" id="PS51819"/>
    </source>
</evidence>
<sequence>MILELHHIQLAMPEGGEDAARRFYGGVLGLTEVAKPEALAGRGGVWFEGRSLRLHLGVETPFVPAHKAHPAFRVADLAALRFHFDAVGIEARPDIDLPGLRRLYVSDPFGNRIELCETV</sequence>
<dbReference type="PROSITE" id="PS51819">
    <property type="entry name" value="VOC"/>
    <property type="match status" value="1"/>
</dbReference>
<keyword evidence="3" id="KW-1185">Reference proteome</keyword>
<dbReference type="InterPro" id="IPR004360">
    <property type="entry name" value="Glyas_Fos-R_dOase_dom"/>
</dbReference>
<dbReference type="Pfam" id="PF00903">
    <property type="entry name" value="Glyoxalase"/>
    <property type="match status" value="1"/>
</dbReference>
<dbReference type="PANTHER" id="PTHR39175:SF1">
    <property type="entry name" value="FAMILY PROTEIN, PUTATIVE (AFU_ORTHOLOGUE AFUA_3G15060)-RELATED"/>
    <property type="match status" value="1"/>
</dbReference>
<dbReference type="AlphaFoldDB" id="U3ANT9"/>
<dbReference type="InterPro" id="IPR029068">
    <property type="entry name" value="Glyas_Bleomycin-R_OHBP_Dase"/>
</dbReference>
<evidence type="ECO:0000313" key="2">
    <source>
        <dbReference type="EMBL" id="GAD56398.1"/>
    </source>
</evidence>
<comment type="caution">
    <text evidence="2">The sequence shown here is derived from an EMBL/GenBank/DDBJ whole genome shotgun (WGS) entry which is preliminary data.</text>
</comment>
<dbReference type="eggNOG" id="COG0346">
    <property type="taxonomic scope" value="Bacteria"/>
</dbReference>
<organism evidence="2 3">
    <name type="scientific">Limimaricola cinnabarinus LL-001</name>
    <dbReference type="NCBI Taxonomy" id="1337093"/>
    <lineage>
        <taxon>Bacteria</taxon>
        <taxon>Pseudomonadati</taxon>
        <taxon>Pseudomonadota</taxon>
        <taxon>Alphaproteobacteria</taxon>
        <taxon>Rhodobacterales</taxon>
        <taxon>Paracoccaceae</taxon>
        <taxon>Limimaricola</taxon>
    </lineage>
</organism>
<dbReference type="RefSeq" id="WP_021694499.1">
    <property type="nucleotide sequence ID" value="NZ_BATB01000036.1"/>
</dbReference>
<proteinExistence type="predicted"/>
<dbReference type="SUPFAM" id="SSF54593">
    <property type="entry name" value="Glyoxalase/Bleomycin resistance protein/Dihydroxybiphenyl dioxygenase"/>
    <property type="match status" value="1"/>
</dbReference>
<dbReference type="PANTHER" id="PTHR39175">
    <property type="entry name" value="FAMILY PROTEIN, PUTATIVE (AFU_ORTHOLOGUE AFUA_3G15060)-RELATED"/>
    <property type="match status" value="1"/>
</dbReference>
<reference evidence="2" key="1">
    <citation type="journal article" date="2013" name="Genome Announc.">
        <title>Draft Genome Sequence of Loktanella cinnabarina LL-001T, Isolated from Deep-Sea Floor Sediment.</title>
        <authorList>
            <person name="Nishi S."/>
            <person name="Tsubouchi T."/>
            <person name="Takaki Y."/>
            <person name="Koyanagi R."/>
            <person name="Satoh N."/>
            <person name="Maruyama T."/>
            <person name="Hatada Y."/>
        </authorList>
    </citation>
    <scope>NUCLEOTIDE SEQUENCE [LARGE SCALE GENOMIC DNA]</scope>
    <source>
        <strain evidence="2">LL-001</strain>
    </source>
</reference>